<name>A0A9P9BQ61_9PEZI</name>
<keyword evidence="5" id="KW-0804">Transcription</keyword>
<dbReference type="EMBL" id="JAGTJQ010000006">
    <property type="protein sequence ID" value="KAH7029890.1"/>
    <property type="molecule type" value="Genomic_DNA"/>
</dbReference>
<organism evidence="9 10">
    <name type="scientific">Microdochium trichocladiopsis</name>
    <dbReference type="NCBI Taxonomy" id="1682393"/>
    <lineage>
        <taxon>Eukaryota</taxon>
        <taxon>Fungi</taxon>
        <taxon>Dikarya</taxon>
        <taxon>Ascomycota</taxon>
        <taxon>Pezizomycotina</taxon>
        <taxon>Sordariomycetes</taxon>
        <taxon>Xylariomycetidae</taxon>
        <taxon>Xylariales</taxon>
        <taxon>Microdochiaceae</taxon>
        <taxon>Microdochium</taxon>
    </lineage>
</organism>
<proteinExistence type="predicted"/>
<dbReference type="AlphaFoldDB" id="A0A9P9BQ61"/>
<dbReference type="RefSeq" id="XP_046012178.1">
    <property type="nucleotide sequence ID" value="XM_046151752.1"/>
</dbReference>
<gene>
    <name evidence="9" type="ORF">B0I36DRAFT_291693</name>
</gene>
<keyword evidence="3" id="KW-0805">Transcription regulation</keyword>
<dbReference type="Pfam" id="PF04082">
    <property type="entry name" value="Fungal_trans"/>
    <property type="match status" value="1"/>
</dbReference>
<evidence type="ECO:0000256" key="2">
    <source>
        <dbReference type="ARBA" id="ARBA00022833"/>
    </source>
</evidence>
<dbReference type="CDD" id="cd12148">
    <property type="entry name" value="fungal_TF_MHR"/>
    <property type="match status" value="1"/>
</dbReference>
<evidence type="ECO:0000256" key="7">
    <source>
        <dbReference type="SAM" id="MobiDB-lite"/>
    </source>
</evidence>
<dbReference type="GO" id="GO:0006351">
    <property type="term" value="P:DNA-templated transcription"/>
    <property type="evidence" value="ECO:0007669"/>
    <property type="project" value="InterPro"/>
</dbReference>
<keyword evidence="6" id="KW-0539">Nucleus</keyword>
<dbReference type="GO" id="GO:0003677">
    <property type="term" value="F:DNA binding"/>
    <property type="evidence" value="ECO:0007669"/>
    <property type="project" value="UniProtKB-KW"/>
</dbReference>
<keyword evidence="2" id="KW-0862">Zinc</keyword>
<dbReference type="GO" id="GO:0008270">
    <property type="term" value="F:zinc ion binding"/>
    <property type="evidence" value="ECO:0007669"/>
    <property type="project" value="InterPro"/>
</dbReference>
<feature type="domain" description="Xylanolytic transcriptional activator regulatory" evidence="8">
    <location>
        <begin position="265"/>
        <end position="347"/>
    </location>
</feature>
<dbReference type="Proteomes" id="UP000756346">
    <property type="component" value="Unassembled WGS sequence"/>
</dbReference>
<comment type="caution">
    <text evidence="9">The sequence shown here is derived from an EMBL/GenBank/DDBJ whole genome shotgun (WGS) entry which is preliminary data.</text>
</comment>
<keyword evidence="1" id="KW-0479">Metal-binding</keyword>
<protein>
    <submittedName>
        <fullName evidence="9">Fungal-specific transcription factor domain-containing protein</fullName>
    </submittedName>
</protein>
<keyword evidence="10" id="KW-1185">Reference proteome</keyword>
<evidence type="ECO:0000313" key="10">
    <source>
        <dbReference type="Proteomes" id="UP000756346"/>
    </source>
</evidence>
<reference evidence="9" key="1">
    <citation type="journal article" date="2021" name="Nat. Commun.">
        <title>Genetic determinants of endophytism in the Arabidopsis root mycobiome.</title>
        <authorList>
            <person name="Mesny F."/>
            <person name="Miyauchi S."/>
            <person name="Thiergart T."/>
            <person name="Pickel B."/>
            <person name="Atanasova L."/>
            <person name="Karlsson M."/>
            <person name="Huettel B."/>
            <person name="Barry K.W."/>
            <person name="Haridas S."/>
            <person name="Chen C."/>
            <person name="Bauer D."/>
            <person name="Andreopoulos W."/>
            <person name="Pangilinan J."/>
            <person name="LaButti K."/>
            <person name="Riley R."/>
            <person name="Lipzen A."/>
            <person name="Clum A."/>
            <person name="Drula E."/>
            <person name="Henrissat B."/>
            <person name="Kohler A."/>
            <person name="Grigoriev I.V."/>
            <person name="Martin F.M."/>
            <person name="Hacquard S."/>
        </authorList>
    </citation>
    <scope>NUCLEOTIDE SEQUENCE</scope>
    <source>
        <strain evidence="9">MPI-CAGE-CH-0230</strain>
    </source>
</reference>
<dbReference type="SMART" id="SM00906">
    <property type="entry name" value="Fungal_trans"/>
    <property type="match status" value="1"/>
</dbReference>
<evidence type="ECO:0000256" key="4">
    <source>
        <dbReference type="ARBA" id="ARBA00023125"/>
    </source>
</evidence>
<feature type="region of interest" description="Disordered" evidence="7">
    <location>
        <begin position="51"/>
        <end position="87"/>
    </location>
</feature>
<dbReference type="InterPro" id="IPR051615">
    <property type="entry name" value="Transcr_Regulatory_Elem"/>
</dbReference>
<evidence type="ECO:0000313" key="9">
    <source>
        <dbReference type="EMBL" id="KAH7029890.1"/>
    </source>
</evidence>
<dbReference type="InterPro" id="IPR007219">
    <property type="entry name" value="XnlR_reg_dom"/>
</dbReference>
<evidence type="ECO:0000256" key="3">
    <source>
        <dbReference type="ARBA" id="ARBA00023015"/>
    </source>
</evidence>
<evidence type="ECO:0000256" key="1">
    <source>
        <dbReference type="ARBA" id="ARBA00022723"/>
    </source>
</evidence>
<accession>A0A9P9BQ61</accession>
<evidence type="ECO:0000256" key="6">
    <source>
        <dbReference type="ARBA" id="ARBA00023242"/>
    </source>
</evidence>
<feature type="compositionally biased region" description="Low complexity" evidence="7">
    <location>
        <begin position="52"/>
        <end position="84"/>
    </location>
</feature>
<keyword evidence="4" id="KW-0238">DNA-binding</keyword>
<dbReference type="PANTHER" id="PTHR31313">
    <property type="entry name" value="TY1 ENHANCER ACTIVATOR"/>
    <property type="match status" value="1"/>
</dbReference>
<evidence type="ECO:0000259" key="8">
    <source>
        <dbReference type="SMART" id="SM00906"/>
    </source>
</evidence>
<sequence>MRRRLRPVARRHVEALQTQVESLQSFIQKLAESTESSRTELLADFAANSVGQTQQPPAPASAAVPMQGAPSSVASNSPTPSSTTGDLVRARARECRMRKLCTRKSSQFYGGTSLFQIQLSETAPRASGTGNSLPQLGTPATATINGTVEVSAVFPHKPYGDVCRCLMAIFFQNVYEYNMCIYREYFLRDYAAGEGPYYSDTLLYAICAMGALISQDPSHASMSSLFAKHAEHLLYQSLELPELTTLQSLLVLGQMEIGQGRGSKGWLFCGMACRLTYEMGLHLDPNNWKNKEDSSIDREVLRRVYWAAFVVDKQLSLYFGRPPALYPHAADVKNTIRIPYPPEWESLLDKYVRPGTSATAFEDGVCLVLCFIHQVELAKIFHSMITEVFEYRLLRSDTEVLAATAQRIHTSLAKWAAMLPQKLHWSQWTVGQVPPYVLHLHMLFHTGMIILHRPPRQHIDDDSVRNGEDLDVCYGSLAAIMRLIRSYEKYYRLELLPLDFVHTLSAAAGVVLLKRYLERSSWDDKDIAQPLSQLLRAMEAIEGVWPCVTEIRQGILQVVSPAGGTEPPQDDLLDMSLMGLLEYGPGSIGGPWYMDAADETTPRTPSLLVTDEYLNGLFNWTAA</sequence>
<evidence type="ECO:0000256" key="5">
    <source>
        <dbReference type="ARBA" id="ARBA00023163"/>
    </source>
</evidence>
<dbReference type="PANTHER" id="PTHR31313:SF81">
    <property type="entry name" value="TY1 ENHANCER ACTIVATOR"/>
    <property type="match status" value="1"/>
</dbReference>
<dbReference type="OrthoDB" id="2154091at2759"/>
<dbReference type="GeneID" id="70181298"/>